<dbReference type="GO" id="GO:0061630">
    <property type="term" value="F:ubiquitin protein ligase activity"/>
    <property type="evidence" value="ECO:0007669"/>
    <property type="project" value="InterPro"/>
</dbReference>
<dbReference type="InterPro" id="IPR016818">
    <property type="entry name" value="NOSIP"/>
</dbReference>
<dbReference type="GO" id="GO:0005634">
    <property type="term" value="C:nucleus"/>
    <property type="evidence" value="ECO:0007669"/>
    <property type="project" value="UniProtKB-SubCell"/>
</dbReference>
<evidence type="ECO:0000256" key="3">
    <source>
        <dbReference type="ARBA" id="ARBA00023242"/>
    </source>
</evidence>
<dbReference type="SMART" id="SM00184">
    <property type="entry name" value="RING"/>
    <property type="match status" value="2"/>
</dbReference>
<dbReference type="InterPro" id="IPR001841">
    <property type="entry name" value="Znf_RING"/>
</dbReference>
<dbReference type="OMA" id="LENVHEH"/>
<keyword evidence="4" id="KW-0863">Zinc-finger</keyword>
<reference evidence="8" key="1">
    <citation type="journal article" date="2017" name="Nucleic Acids Res.">
        <title>Proteogenomics produces comprehensive and highly accurate protein-coding gene annotation in a complete genome assembly of Malassezia sympodialis.</title>
        <authorList>
            <person name="Zhu Y."/>
            <person name="Engstroem P.G."/>
            <person name="Tellgren-Roth C."/>
            <person name="Baudo C.D."/>
            <person name="Kennell J.C."/>
            <person name="Sun S."/>
            <person name="Billmyre R.B."/>
            <person name="Schroeder M.S."/>
            <person name="Andersson A."/>
            <person name="Holm T."/>
            <person name="Sigurgeirsson B."/>
            <person name="Wu G."/>
            <person name="Sankaranarayanan S.R."/>
            <person name="Siddharthan R."/>
            <person name="Sanyal K."/>
            <person name="Lundeberg J."/>
            <person name="Nystedt B."/>
            <person name="Boekhout T."/>
            <person name="Dawson T.L. Jr."/>
            <person name="Heitman J."/>
            <person name="Scheynius A."/>
            <person name="Lehtioe J."/>
        </authorList>
    </citation>
    <scope>NUCLEOTIDE SEQUENCE [LARGE SCALE GENOMIC DNA]</scope>
    <source>
        <strain evidence="8">ATCC 42132</strain>
    </source>
</reference>
<dbReference type="STRING" id="1230383.A0A1M8A4Q1"/>
<evidence type="ECO:0000313" key="7">
    <source>
        <dbReference type="EMBL" id="SHO77443.1"/>
    </source>
</evidence>
<dbReference type="SUPFAM" id="SSF57903">
    <property type="entry name" value="FYVE/PHD zinc finger"/>
    <property type="match status" value="1"/>
</dbReference>
<comment type="similarity">
    <text evidence="2">Belongs to the NOSIP family.</text>
</comment>
<feature type="coiled-coil region" evidence="5">
    <location>
        <begin position="80"/>
        <end position="110"/>
    </location>
</feature>
<organism evidence="7 8">
    <name type="scientific">Malassezia sympodialis (strain ATCC 42132)</name>
    <name type="common">Atopic eczema-associated yeast</name>
    <dbReference type="NCBI Taxonomy" id="1230383"/>
    <lineage>
        <taxon>Eukaryota</taxon>
        <taxon>Fungi</taxon>
        <taxon>Dikarya</taxon>
        <taxon>Basidiomycota</taxon>
        <taxon>Ustilaginomycotina</taxon>
        <taxon>Malasseziomycetes</taxon>
        <taxon>Malasseziales</taxon>
        <taxon>Malasseziaceae</taxon>
        <taxon>Malassezia</taxon>
    </lineage>
</organism>
<keyword evidence="4" id="KW-0479">Metal-binding</keyword>
<keyword evidence="5" id="KW-0175">Coiled coil</keyword>
<dbReference type="SUPFAM" id="SSF57850">
    <property type="entry name" value="RING/U-box"/>
    <property type="match status" value="1"/>
</dbReference>
<dbReference type="Pfam" id="PF15906">
    <property type="entry name" value="zf-NOSIP"/>
    <property type="match status" value="1"/>
</dbReference>
<keyword evidence="4" id="KW-0862">Zinc</keyword>
<sequence length="293" mass="32624">MTRHSKQNTALGHFTYAEYQMLKDRWGSRSVRLSKENMRAFYACYLCLQTAQRPVTCPEGHLYCKECILTDLVHQKTKLAEFSQQREDALRSKAQEAQAAEQEAQAKRVAQFAQGDAIITQKRKLDDDETETRKRMAAGETRSTPAFWLPSQAPEHVSSADSSLTLVDNRASTTMCTASSENPHKLLSKNLVDVCFHERQVDGDSQLYCPCCKKEYSPTSRTHVLRSCGHVLCTPCTDTLIRAPLKKGDTSACPECSAPIRKSRDIISLVREGTGFASGGKAETHLKGIAFQG</sequence>
<keyword evidence="8" id="KW-1185">Reference proteome</keyword>
<name>A0A1M8A4Q1_MALS4</name>
<protein>
    <recommendedName>
        <fullName evidence="6">RING-type domain-containing protein</fullName>
    </recommendedName>
</protein>
<dbReference type="GO" id="GO:0008270">
    <property type="term" value="F:zinc ion binding"/>
    <property type="evidence" value="ECO:0007669"/>
    <property type="project" value="UniProtKB-KW"/>
</dbReference>
<dbReference type="InterPro" id="IPR011011">
    <property type="entry name" value="Znf_FYVE_PHD"/>
</dbReference>
<feature type="domain" description="RING-type" evidence="6">
    <location>
        <begin position="209"/>
        <end position="257"/>
    </location>
</feature>
<dbReference type="EMBL" id="LT671823">
    <property type="protein sequence ID" value="SHO77443.1"/>
    <property type="molecule type" value="Genomic_DNA"/>
</dbReference>
<dbReference type="OrthoDB" id="116827at2759"/>
<evidence type="ECO:0000256" key="5">
    <source>
        <dbReference type="SAM" id="Coils"/>
    </source>
</evidence>
<gene>
    <name evidence="7" type="ORF">MSYG_1783</name>
</gene>
<accession>A0A1M8A4Q1</accession>
<dbReference type="AlphaFoldDB" id="A0A1M8A4Q1"/>
<dbReference type="Proteomes" id="UP000186303">
    <property type="component" value="Chromosome 3"/>
</dbReference>
<comment type="subcellular location">
    <subcellularLocation>
        <location evidence="1">Nucleus</location>
    </subcellularLocation>
</comment>
<evidence type="ECO:0000313" key="8">
    <source>
        <dbReference type="Proteomes" id="UP000186303"/>
    </source>
</evidence>
<dbReference type="VEuPathDB" id="FungiDB:MSYG_1783"/>
<dbReference type="InterPro" id="IPR031790">
    <property type="entry name" value="Znf-NOSIP"/>
</dbReference>
<evidence type="ECO:0000259" key="6">
    <source>
        <dbReference type="PROSITE" id="PS50089"/>
    </source>
</evidence>
<evidence type="ECO:0000256" key="4">
    <source>
        <dbReference type="PROSITE-ProRule" id="PRU00175"/>
    </source>
</evidence>
<keyword evidence="3" id="KW-0539">Nucleus</keyword>
<dbReference type="PANTHER" id="PTHR13063">
    <property type="entry name" value="ENOS INTERACTING PROTEIN"/>
    <property type="match status" value="1"/>
</dbReference>
<proteinExistence type="inferred from homology"/>
<dbReference type="InterPro" id="IPR013083">
    <property type="entry name" value="Znf_RING/FYVE/PHD"/>
</dbReference>
<evidence type="ECO:0000256" key="1">
    <source>
        <dbReference type="ARBA" id="ARBA00004123"/>
    </source>
</evidence>
<dbReference type="PROSITE" id="PS50089">
    <property type="entry name" value="ZF_RING_2"/>
    <property type="match status" value="1"/>
</dbReference>
<dbReference type="Gene3D" id="3.30.40.10">
    <property type="entry name" value="Zinc/RING finger domain, C3HC4 (zinc finger)"/>
    <property type="match status" value="2"/>
</dbReference>
<evidence type="ECO:0000256" key="2">
    <source>
        <dbReference type="ARBA" id="ARBA00008126"/>
    </source>
</evidence>
<dbReference type="PANTHER" id="PTHR13063:SF10">
    <property type="entry name" value="NITRIC OXIDE SYNTHASE-INTERACTING PROTEIN"/>
    <property type="match status" value="1"/>
</dbReference>